<accession>A0A061E6U0</accession>
<keyword evidence="4" id="KW-1185">Reference proteome</keyword>
<dbReference type="PANTHER" id="PTHR48258:SF3">
    <property type="entry name" value="FK506-BINDING PROTEIN 4-LIKE ISOFORM X1"/>
    <property type="match status" value="1"/>
</dbReference>
<dbReference type="EMBL" id="CM001880">
    <property type="protein sequence ID" value="EOY00087.1"/>
    <property type="molecule type" value="Genomic_DNA"/>
</dbReference>
<reference evidence="3 4" key="1">
    <citation type="journal article" date="2013" name="Genome Biol.">
        <title>The genome sequence of the most widely cultivated cacao type and its use to identify candidate genes regulating pod color.</title>
        <authorList>
            <person name="Motamayor J.C."/>
            <person name="Mockaitis K."/>
            <person name="Schmutz J."/>
            <person name="Haiminen N."/>
            <person name="Iii D.L."/>
            <person name="Cornejo O."/>
            <person name="Findley S.D."/>
            <person name="Zheng P."/>
            <person name="Utro F."/>
            <person name="Royaert S."/>
            <person name="Saski C."/>
            <person name="Jenkins J."/>
            <person name="Podicheti R."/>
            <person name="Zhao M."/>
            <person name="Scheffler B.E."/>
            <person name="Stack J.C."/>
            <person name="Feltus F.A."/>
            <person name="Mustiga G.M."/>
            <person name="Amores F."/>
            <person name="Phillips W."/>
            <person name="Marelli J.P."/>
            <person name="May G.D."/>
            <person name="Shapiro H."/>
            <person name="Ma J."/>
            <person name="Bustamante C.D."/>
            <person name="Schnell R.J."/>
            <person name="Main D."/>
            <person name="Gilbert D."/>
            <person name="Parida L."/>
            <person name="Kuhn D.N."/>
        </authorList>
    </citation>
    <scope>NUCLEOTIDE SEQUENCE [LARGE SCALE GENOMIC DNA]</scope>
    <source>
        <strain evidence="4">cv. Matina 1-6</strain>
    </source>
</reference>
<sequence length="573" mass="67203">MWENKIRCPCSRCSNNKFLCEDKVTEHILNRGFTGAYTIWSLHGEHDVGQSLRSRDRVEPYASNKEHEEYGEPIYDEEIENPYSRMVKDAMGPEVAFNYGCENESRLQRLYMSCKTAEYMTWHVQNQSDDGVLKHPIDGEEILSRLNSLPDLPFGTKCGDQKISGYGVSHNWVKNSILWDLPYWHMLFIRHNLDVMHIEHNVFENIFNTMMDVKGMTKDNLKARQDLKVSCKRPELELMKNNGKIFKLKAAYTLNKEEIKKICAWVKQMRFPDGFASNISRCINEIDYKFYRMKSHDCHIFLQRLLLIVFHDMVPHSIWDAITGISHFFRDLCTTEILVDHMEALQGKICETICKLEKIFPSGFFDSMEHLPIHLPYEAKFGGPIQYRWMYPFERFLQHLKKKVKNRASVEGSICEAYIIEEISSFSSWYFEPAMRTRLNRMPRNDDGGDVDSQGRLSIFIHFGRAFGPLEKSRFLDEDEFYAAELYVLMNSEEMLPYIKMFDEIIKGDVVHISEDELEKVRDARFVKWFKNYVATRMDEIDPRILEISHGPGRMIMSRPDTPLEPVTTVVVS</sequence>
<gene>
    <name evidence="3" type="ORF">TCM_009571</name>
</gene>
<dbReference type="eggNOG" id="ENOG502SIT0">
    <property type="taxonomic scope" value="Eukaryota"/>
</dbReference>
<dbReference type="OMA" id="NYGCENE"/>
<evidence type="ECO:0000313" key="3">
    <source>
        <dbReference type="EMBL" id="EOY00087.1"/>
    </source>
</evidence>
<organism evidence="3 4">
    <name type="scientific">Theobroma cacao</name>
    <name type="common">Cacao</name>
    <name type="synonym">Cocoa</name>
    <dbReference type="NCBI Taxonomy" id="3641"/>
    <lineage>
        <taxon>Eukaryota</taxon>
        <taxon>Viridiplantae</taxon>
        <taxon>Streptophyta</taxon>
        <taxon>Embryophyta</taxon>
        <taxon>Tracheophyta</taxon>
        <taxon>Spermatophyta</taxon>
        <taxon>Magnoliopsida</taxon>
        <taxon>eudicotyledons</taxon>
        <taxon>Gunneridae</taxon>
        <taxon>Pentapetalae</taxon>
        <taxon>rosids</taxon>
        <taxon>malvids</taxon>
        <taxon>Malvales</taxon>
        <taxon>Malvaceae</taxon>
        <taxon>Byttnerioideae</taxon>
        <taxon>Theobroma</taxon>
    </lineage>
</organism>
<dbReference type="Proteomes" id="UP000026915">
    <property type="component" value="Chromosome 2"/>
</dbReference>
<feature type="domain" description="Transposase-associated" evidence="2">
    <location>
        <begin position="3"/>
        <end position="45"/>
    </location>
</feature>
<dbReference type="Gramene" id="EOY00087">
    <property type="protein sequence ID" value="EOY00087"/>
    <property type="gene ID" value="TCM_009571"/>
</dbReference>
<name>A0A061E6U0_THECC</name>
<dbReference type="Pfam" id="PF13960">
    <property type="entry name" value="DUF4218"/>
    <property type="match status" value="1"/>
</dbReference>
<proteinExistence type="predicted"/>
<dbReference type="InParanoid" id="A0A061E6U0"/>
<protein>
    <submittedName>
        <fullName evidence="3">Transposase tnp2</fullName>
    </submittedName>
</protein>
<dbReference type="HOGENOM" id="CLU_387535_0_0_1"/>
<dbReference type="AlphaFoldDB" id="A0A061E6U0"/>
<dbReference type="Pfam" id="PF13963">
    <property type="entry name" value="Transpos_assoc"/>
    <property type="match status" value="1"/>
</dbReference>
<evidence type="ECO:0000259" key="1">
    <source>
        <dbReference type="Pfam" id="PF13960"/>
    </source>
</evidence>
<evidence type="ECO:0000313" key="4">
    <source>
        <dbReference type="Proteomes" id="UP000026915"/>
    </source>
</evidence>
<dbReference type="InterPro" id="IPR025452">
    <property type="entry name" value="DUF4218"/>
</dbReference>
<evidence type="ECO:0000259" key="2">
    <source>
        <dbReference type="Pfam" id="PF13963"/>
    </source>
</evidence>
<dbReference type="PANTHER" id="PTHR48258">
    <property type="entry name" value="DUF4218 DOMAIN-CONTAINING PROTEIN-RELATED"/>
    <property type="match status" value="1"/>
</dbReference>
<feature type="domain" description="DUF4218" evidence="1">
    <location>
        <begin position="332"/>
        <end position="445"/>
    </location>
</feature>
<dbReference type="InterPro" id="IPR029480">
    <property type="entry name" value="Transpos_assoc"/>
</dbReference>